<dbReference type="InterPro" id="IPR015943">
    <property type="entry name" value="WD40/YVTN_repeat-like_dom_sf"/>
</dbReference>
<name>A0A6I6E476_9MICO</name>
<organism evidence="3 4">
    <name type="scientific">Microbacterium oryzae</name>
    <dbReference type="NCBI Taxonomy" id="743009"/>
    <lineage>
        <taxon>Bacteria</taxon>
        <taxon>Bacillati</taxon>
        <taxon>Actinomycetota</taxon>
        <taxon>Actinomycetes</taxon>
        <taxon>Micrococcales</taxon>
        <taxon>Microbacteriaceae</taxon>
        <taxon>Microbacterium</taxon>
    </lineage>
</organism>
<dbReference type="InterPro" id="IPR011047">
    <property type="entry name" value="Quinoprotein_ADH-like_sf"/>
</dbReference>
<evidence type="ECO:0000256" key="2">
    <source>
        <dbReference type="SAM" id="SignalP"/>
    </source>
</evidence>
<protein>
    <submittedName>
        <fullName evidence="3">Uncharacterized protein</fullName>
    </submittedName>
</protein>
<gene>
    <name evidence="3" type="ORF">D7D94_07790</name>
</gene>
<dbReference type="Proteomes" id="UP000422989">
    <property type="component" value="Chromosome"/>
</dbReference>
<dbReference type="Gene3D" id="2.130.10.10">
    <property type="entry name" value="YVTN repeat-like/Quinoprotein amine dehydrogenase"/>
    <property type="match status" value="1"/>
</dbReference>
<dbReference type="OrthoDB" id="4437493at2"/>
<reference evidence="3 4" key="1">
    <citation type="submission" date="2018-09" db="EMBL/GenBank/DDBJ databases">
        <title>Whole genome sequencing of Microbacterium oryzae strain MB-10T.</title>
        <authorList>
            <person name="Das S.K."/>
        </authorList>
    </citation>
    <scope>NUCLEOTIDE SEQUENCE [LARGE SCALE GENOMIC DNA]</scope>
    <source>
        <strain evidence="3 4">MB-10</strain>
    </source>
</reference>
<keyword evidence="4" id="KW-1185">Reference proteome</keyword>
<feature type="chain" id="PRO_5039028133" evidence="2">
    <location>
        <begin position="22"/>
        <end position="439"/>
    </location>
</feature>
<proteinExistence type="predicted"/>
<evidence type="ECO:0000313" key="4">
    <source>
        <dbReference type="Proteomes" id="UP000422989"/>
    </source>
</evidence>
<keyword evidence="2" id="KW-0732">Signal</keyword>
<dbReference type="PROSITE" id="PS51257">
    <property type="entry name" value="PROKAR_LIPOPROTEIN"/>
    <property type="match status" value="1"/>
</dbReference>
<sequence>MSAARALGAVSFTLVAGVALAGCTATNAAESPEPEPTGVAAGVVDHPEQEWFETDETTTLGDSDEEIPSEDEIPQQLHVGEIDPIGSDQVVIMAGGGLELSAQAVDPATGEVTANFTVGPGIWDPVVHPFVGESPDDPAVLAAEVWRPRGSRGAADFTISTYSGTLLEPDEIVMPDYVRTHSRWGSSAVTDDKQYFVFWDDGLYGPRVFDLEEGVETGAMEMLGCGPFTWVNGHDVYSVCEETRELVHLSIQNDGSIEEVERAEVLPDDFVSNRHVTYAMDADKALLLSANGDVFVFDFSEGLPTEPVTPIGNAGQDSGRFASSVINNTATSLAVTYTDSEIHPHSANGGDEVRLIMSDPRDLAPIADLDAEALQLRSIGGLAYSVDGATLYVQGPGSGEDEPLTLIGYDAASGDEVSRVEVPDFVGDAGHMLTPQVLE</sequence>
<feature type="signal peptide" evidence="2">
    <location>
        <begin position="1"/>
        <end position="21"/>
    </location>
</feature>
<dbReference type="SUPFAM" id="SSF50998">
    <property type="entry name" value="Quinoprotein alcohol dehydrogenase-like"/>
    <property type="match status" value="1"/>
</dbReference>
<evidence type="ECO:0000256" key="1">
    <source>
        <dbReference type="SAM" id="MobiDB-lite"/>
    </source>
</evidence>
<dbReference type="EMBL" id="CP032550">
    <property type="protein sequence ID" value="QGU27577.1"/>
    <property type="molecule type" value="Genomic_DNA"/>
</dbReference>
<evidence type="ECO:0000313" key="3">
    <source>
        <dbReference type="EMBL" id="QGU27577.1"/>
    </source>
</evidence>
<dbReference type="AlphaFoldDB" id="A0A6I6E476"/>
<dbReference type="KEGG" id="moj:D7D94_07790"/>
<dbReference type="RefSeq" id="WP_156242071.1">
    <property type="nucleotide sequence ID" value="NZ_BAAAZL010000004.1"/>
</dbReference>
<accession>A0A6I6E476</accession>
<feature type="region of interest" description="Disordered" evidence="1">
    <location>
        <begin position="28"/>
        <end position="47"/>
    </location>
</feature>